<evidence type="ECO:0000313" key="1">
    <source>
        <dbReference type="EMBL" id="AKM10028.1"/>
    </source>
</evidence>
<dbReference type="InterPro" id="IPR036452">
    <property type="entry name" value="Ribo_hydro-like"/>
</dbReference>
<dbReference type="RefSeq" id="WP_047820708.1">
    <property type="nucleotide sequence ID" value="NZ_CP011770.1"/>
</dbReference>
<keyword evidence="2" id="KW-1185">Reference proteome</keyword>
<accession>A0A0G3XI73</accession>
<organism evidence="1 2">
    <name type="scientific">Croceicoccus naphthovorans</name>
    <dbReference type="NCBI Taxonomy" id="1348774"/>
    <lineage>
        <taxon>Bacteria</taxon>
        <taxon>Pseudomonadati</taxon>
        <taxon>Pseudomonadota</taxon>
        <taxon>Alphaproteobacteria</taxon>
        <taxon>Sphingomonadales</taxon>
        <taxon>Erythrobacteraceae</taxon>
        <taxon>Croceicoccus</taxon>
    </lineage>
</organism>
<name>A0A0G3XI73_9SPHN</name>
<dbReference type="OrthoDB" id="209323at2"/>
<dbReference type="PATRIC" id="fig|1348774.3.peg.1811"/>
<dbReference type="KEGG" id="cna:AB433_08640"/>
<reference evidence="1 2" key="1">
    <citation type="submission" date="2015-06" db="EMBL/GenBank/DDBJ databases">
        <authorList>
            <person name="Zeng Y."/>
            <person name="Huang Y."/>
        </authorList>
    </citation>
    <scope>NUCLEOTIDE SEQUENCE [LARGE SCALE GENOMIC DNA]</scope>
    <source>
        <strain evidence="1 2">PQ-2</strain>
    </source>
</reference>
<protein>
    <submittedName>
        <fullName evidence="1">Uncharacterized protein</fullName>
    </submittedName>
</protein>
<dbReference type="AlphaFoldDB" id="A0A0G3XI73"/>
<gene>
    <name evidence="1" type="ORF">AB433_08640</name>
</gene>
<evidence type="ECO:0000313" key="2">
    <source>
        <dbReference type="Proteomes" id="UP000035287"/>
    </source>
</evidence>
<sequence length="62" mass="6670">MKVIVDTDISGDVDDALTLALLGRRELDVLAMTLGHEAPGIAPAIDAVNPIRLIQAFRLARF</sequence>
<dbReference type="GO" id="GO:0016799">
    <property type="term" value="F:hydrolase activity, hydrolyzing N-glycosyl compounds"/>
    <property type="evidence" value="ECO:0007669"/>
    <property type="project" value="InterPro"/>
</dbReference>
<dbReference type="Proteomes" id="UP000035287">
    <property type="component" value="Chromosome"/>
</dbReference>
<dbReference type="EMBL" id="CP011770">
    <property type="protein sequence ID" value="AKM10028.1"/>
    <property type="molecule type" value="Genomic_DNA"/>
</dbReference>
<dbReference type="Gene3D" id="3.90.245.10">
    <property type="entry name" value="Ribonucleoside hydrolase-like"/>
    <property type="match status" value="1"/>
</dbReference>
<proteinExistence type="predicted"/>